<sequence length="323" mass="33140">MDLEALSSACAAHHAPRRGMRPRDDGDDGEYKARDAHQEHMCPPQVEPLVFLGPPPLPNSAAAMPGPKTLMQLKAMQRGIKKRKQSRGKAKSSDLFGGGQGRRQLAGLEVVAPRLVHRRQPAKVLPAAGGEVGGAAGGAGHGGGGGGEGATLAGGRRGRGGGQRQLMIKLELLDLAGVMIDAEEVPGEAAADAGVHGHRPFRGKPEADTVTSHHDIAGDRAVVVVAAAGDDATGAECEVIEVGRRRGGNRSGLGLGFSAAGGVVENGRNNGGELLLLLVVMLPLLFAAASSLALSSARASQKALNCGKKWEQESDPTAASDYL</sequence>
<evidence type="ECO:0000313" key="3">
    <source>
        <dbReference type="EnsemblPlants" id="OPUNC10G08840.3"/>
    </source>
</evidence>
<feature type="region of interest" description="Disordered" evidence="1">
    <location>
        <begin position="81"/>
        <end position="100"/>
    </location>
</feature>
<feature type="region of interest" description="Disordered" evidence="1">
    <location>
        <begin position="189"/>
        <end position="211"/>
    </location>
</feature>
<keyword evidence="2" id="KW-0812">Transmembrane</keyword>
<evidence type="ECO:0000256" key="2">
    <source>
        <dbReference type="SAM" id="Phobius"/>
    </source>
</evidence>
<feature type="transmembrane region" description="Helical" evidence="2">
    <location>
        <begin position="274"/>
        <end position="294"/>
    </location>
</feature>
<feature type="region of interest" description="Disordered" evidence="1">
    <location>
        <begin position="1"/>
        <end position="37"/>
    </location>
</feature>
<keyword evidence="2" id="KW-1133">Transmembrane helix</keyword>
<reference evidence="3" key="1">
    <citation type="submission" date="2015-04" db="UniProtKB">
        <authorList>
            <consortium name="EnsemblPlants"/>
        </authorList>
    </citation>
    <scope>IDENTIFICATION</scope>
</reference>
<dbReference type="Proteomes" id="UP000026962">
    <property type="component" value="Chromosome 10"/>
</dbReference>
<evidence type="ECO:0000256" key="1">
    <source>
        <dbReference type="SAM" id="MobiDB-lite"/>
    </source>
</evidence>
<feature type="compositionally biased region" description="Gly residues" evidence="1">
    <location>
        <begin position="135"/>
        <end position="149"/>
    </location>
</feature>
<feature type="compositionally biased region" description="Basic residues" evidence="1">
    <location>
        <begin position="81"/>
        <end position="90"/>
    </location>
</feature>
<feature type="compositionally biased region" description="Basic and acidic residues" evidence="1">
    <location>
        <begin position="21"/>
        <end position="37"/>
    </location>
</feature>
<organism evidence="3">
    <name type="scientific">Oryza punctata</name>
    <name type="common">Red rice</name>
    <dbReference type="NCBI Taxonomy" id="4537"/>
    <lineage>
        <taxon>Eukaryota</taxon>
        <taxon>Viridiplantae</taxon>
        <taxon>Streptophyta</taxon>
        <taxon>Embryophyta</taxon>
        <taxon>Tracheophyta</taxon>
        <taxon>Spermatophyta</taxon>
        <taxon>Magnoliopsida</taxon>
        <taxon>Liliopsida</taxon>
        <taxon>Poales</taxon>
        <taxon>Poaceae</taxon>
        <taxon>BOP clade</taxon>
        <taxon>Oryzoideae</taxon>
        <taxon>Oryzeae</taxon>
        <taxon>Oryzinae</taxon>
        <taxon>Oryza</taxon>
    </lineage>
</organism>
<name>A0A0E0M7R4_ORYPU</name>
<reference evidence="3" key="2">
    <citation type="submission" date="2018-05" db="EMBL/GenBank/DDBJ databases">
        <title>OpunRS2 (Oryza punctata Reference Sequence Version 2).</title>
        <authorList>
            <person name="Zhang J."/>
            <person name="Kudrna D."/>
            <person name="Lee S."/>
            <person name="Talag J."/>
            <person name="Welchert J."/>
            <person name="Wing R.A."/>
        </authorList>
    </citation>
    <scope>NUCLEOTIDE SEQUENCE [LARGE SCALE GENOMIC DNA]</scope>
</reference>
<proteinExistence type="predicted"/>
<evidence type="ECO:0000313" key="4">
    <source>
        <dbReference type="Proteomes" id="UP000026962"/>
    </source>
</evidence>
<keyword evidence="2" id="KW-0472">Membrane</keyword>
<feature type="region of interest" description="Disordered" evidence="1">
    <location>
        <begin position="135"/>
        <end position="160"/>
    </location>
</feature>
<dbReference type="AlphaFoldDB" id="A0A0E0M7R4"/>
<dbReference type="EnsemblPlants" id="OPUNC10G08840.3">
    <property type="protein sequence ID" value="OPUNC10G08840.3"/>
    <property type="gene ID" value="OPUNC10G08840"/>
</dbReference>
<keyword evidence="4" id="KW-1185">Reference proteome</keyword>
<protein>
    <submittedName>
        <fullName evidence="3">Uncharacterized protein</fullName>
    </submittedName>
</protein>
<dbReference type="Gramene" id="OPUNC10G08840.3">
    <property type="protein sequence ID" value="OPUNC10G08840.3"/>
    <property type="gene ID" value="OPUNC10G08840"/>
</dbReference>
<accession>A0A0E0M7R4</accession>